<feature type="repeat" description="ANK" evidence="3">
    <location>
        <begin position="1"/>
        <end position="31"/>
    </location>
</feature>
<dbReference type="AlphaFoldDB" id="A0A8H5VLA3"/>
<dbReference type="Pfam" id="PF12796">
    <property type="entry name" value="Ank_2"/>
    <property type="match status" value="1"/>
</dbReference>
<sequence length="114" mass="12462">MGLLHNAVRRSDLDEVQKVVARGANVNAIDSKGYTPLMVAVEIENYEITEYLLKHGAVKSIGHTNRKGETAFDLTEDDDILELLSKYEEEGFQYESDGGGGYFGPSVPAPDGNI</sequence>
<dbReference type="PROSITE" id="PS50088">
    <property type="entry name" value="ANK_REPEAT"/>
    <property type="match status" value="2"/>
</dbReference>
<dbReference type="GO" id="GO:0004842">
    <property type="term" value="F:ubiquitin-protein transferase activity"/>
    <property type="evidence" value="ECO:0007669"/>
    <property type="project" value="TreeGrafter"/>
</dbReference>
<dbReference type="GO" id="GO:0085020">
    <property type="term" value="P:protein K6-linked ubiquitination"/>
    <property type="evidence" value="ECO:0007669"/>
    <property type="project" value="TreeGrafter"/>
</dbReference>
<evidence type="ECO:0000313" key="4">
    <source>
        <dbReference type="EMBL" id="KAF5626373.1"/>
    </source>
</evidence>
<evidence type="ECO:0000256" key="3">
    <source>
        <dbReference type="PROSITE-ProRule" id="PRU00023"/>
    </source>
</evidence>
<dbReference type="EMBL" id="JAAQRI010000220">
    <property type="protein sequence ID" value="KAF5626373.1"/>
    <property type="molecule type" value="Genomic_DNA"/>
</dbReference>
<name>A0A8H5VLA3_9HYPO</name>
<evidence type="ECO:0000256" key="1">
    <source>
        <dbReference type="ARBA" id="ARBA00022737"/>
    </source>
</evidence>
<dbReference type="OrthoDB" id="341259at2759"/>
<evidence type="ECO:0000313" key="5">
    <source>
        <dbReference type="Proteomes" id="UP000530670"/>
    </source>
</evidence>
<reference evidence="4 5" key="1">
    <citation type="submission" date="2020-05" db="EMBL/GenBank/DDBJ databases">
        <title>Identification and distribution of gene clusters putatively required for synthesis of sphingolipid metabolism inhibitors in phylogenetically diverse species of the filamentous fungus Fusarium.</title>
        <authorList>
            <person name="Kim H.-S."/>
            <person name="Busman M."/>
            <person name="Brown D.W."/>
            <person name="Divon H."/>
            <person name="Uhlig S."/>
            <person name="Proctor R.H."/>
        </authorList>
    </citation>
    <scope>NUCLEOTIDE SEQUENCE [LARGE SCALE GENOMIC DNA]</scope>
    <source>
        <strain evidence="4 5">NRRL 66243</strain>
    </source>
</reference>
<feature type="repeat" description="ANK" evidence="3">
    <location>
        <begin position="32"/>
        <end position="57"/>
    </location>
</feature>
<dbReference type="Gene3D" id="1.25.40.20">
    <property type="entry name" value="Ankyrin repeat-containing domain"/>
    <property type="match status" value="1"/>
</dbReference>
<dbReference type="SMART" id="SM00248">
    <property type="entry name" value="ANK"/>
    <property type="match status" value="1"/>
</dbReference>
<dbReference type="PROSITE" id="PS50297">
    <property type="entry name" value="ANK_REP_REGION"/>
    <property type="match status" value="1"/>
</dbReference>
<keyword evidence="2 3" id="KW-0040">ANK repeat</keyword>
<dbReference type="GeneID" id="59308895"/>
<dbReference type="Proteomes" id="UP000530670">
    <property type="component" value="Unassembled WGS sequence"/>
</dbReference>
<gene>
    <name evidence="4" type="ORF">FTJAE_9680</name>
</gene>
<proteinExistence type="predicted"/>
<dbReference type="PANTHER" id="PTHR24171">
    <property type="entry name" value="ANKYRIN REPEAT DOMAIN-CONTAINING PROTEIN 39-RELATED"/>
    <property type="match status" value="1"/>
</dbReference>
<evidence type="ECO:0000256" key="2">
    <source>
        <dbReference type="ARBA" id="ARBA00023043"/>
    </source>
</evidence>
<protein>
    <submittedName>
        <fullName evidence="4">Ankyrin repeat and btb poz domain protein</fullName>
    </submittedName>
</protein>
<organism evidence="4 5">
    <name type="scientific">Fusarium tjaetaba</name>
    <dbReference type="NCBI Taxonomy" id="1567544"/>
    <lineage>
        <taxon>Eukaryota</taxon>
        <taxon>Fungi</taxon>
        <taxon>Dikarya</taxon>
        <taxon>Ascomycota</taxon>
        <taxon>Pezizomycotina</taxon>
        <taxon>Sordariomycetes</taxon>
        <taxon>Hypocreomycetidae</taxon>
        <taxon>Hypocreales</taxon>
        <taxon>Nectriaceae</taxon>
        <taxon>Fusarium</taxon>
        <taxon>Fusarium fujikuroi species complex</taxon>
    </lineage>
</organism>
<dbReference type="InterPro" id="IPR002110">
    <property type="entry name" value="Ankyrin_rpt"/>
</dbReference>
<dbReference type="PANTHER" id="PTHR24171:SF8">
    <property type="entry name" value="BRCA1-ASSOCIATED RING DOMAIN PROTEIN 1"/>
    <property type="match status" value="1"/>
</dbReference>
<keyword evidence="1" id="KW-0677">Repeat</keyword>
<keyword evidence="5" id="KW-1185">Reference proteome</keyword>
<comment type="caution">
    <text evidence="4">The sequence shown here is derived from an EMBL/GenBank/DDBJ whole genome shotgun (WGS) entry which is preliminary data.</text>
</comment>
<dbReference type="SUPFAM" id="SSF48403">
    <property type="entry name" value="Ankyrin repeat"/>
    <property type="match status" value="1"/>
</dbReference>
<dbReference type="RefSeq" id="XP_037203261.1">
    <property type="nucleotide sequence ID" value="XM_037356625.1"/>
</dbReference>
<dbReference type="InterPro" id="IPR036770">
    <property type="entry name" value="Ankyrin_rpt-contain_sf"/>
</dbReference>
<accession>A0A8H5VLA3</accession>